<name>A0ABQ5E5G4_9ASTR</name>
<evidence type="ECO:0000313" key="2">
    <source>
        <dbReference type="EMBL" id="GJT46110.1"/>
    </source>
</evidence>
<gene>
    <name evidence="2" type="ORF">Tco_0954825</name>
</gene>
<evidence type="ECO:0000313" key="3">
    <source>
        <dbReference type="Proteomes" id="UP001151760"/>
    </source>
</evidence>
<sequence length="191" mass="21731">MDENHLDDDIKVVKHIDLNKEDVLKEVADPDTDPDALEFLYSLTWGGVRSMVVNDNGEVRWQYCVFDEVRLVSGEGLLCFRWRGWVDDVIGRKTMALLISFSKTCRKKPTINRRLQKSTSGSFISILERLVRKQANNLQSTGKSCKSDEDILSDEEIMLMGDISFSDTDEEQPQDVNAPDVDVGSLSTRRK</sequence>
<evidence type="ECO:0000256" key="1">
    <source>
        <dbReference type="SAM" id="MobiDB-lite"/>
    </source>
</evidence>
<reference evidence="2" key="2">
    <citation type="submission" date="2022-01" db="EMBL/GenBank/DDBJ databases">
        <authorList>
            <person name="Yamashiro T."/>
            <person name="Shiraishi A."/>
            <person name="Satake H."/>
            <person name="Nakayama K."/>
        </authorList>
    </citation>
    <scope>NUCLEOTIDE SEQUENCE</scope>
</reference>
<accession>A0ABQ5E5G4</accession>
<feature type="region of interest" description="Disordered" evidence="1">
    <location>
        <begin position="163"/>
        <end position="191"/>
    </location>
</feature>
<dbReference type="Proteomes" id="UP001151760">
    <property type="component" value="Unassembled WGS sequence"/>
</dbReference>
<reference evidence="2" key="1">
    <citation type="journal article" date="2022" name="Int. J. Mol. Sci.">
        <title>Draft Genome of Tanacetum Coccineum: Genomic Comparison of Closely Related Tanacetum-Family Plants.</title>
        <authorList>
            <person name="Yamashiro T."/>
            <person name="Shiraishi A."/>
            <person name="Nakayama K."/>
            <person name="Satake H."/>
        </authorList>
    </citation>
    <scope>NUCLEOTIDE SEQUENCE</scope>
</reference>
<dbReference type="EMBL" id="BQNB010015957">
    <property type="protein sequence ID" value="GJT46110.1"/>
    <property type="molecule type" value="Genomic_DNA"/>
</dbReference>
<proteinExistence type="predicted"/>
<organism evidence="2 3">
    <name type="scientific">Tanacetum coccineum</name>
    <dbReference type="NCBI Taxonomy" id="301880"/>
    <lineage>
        <taxon>Eukaryota</taxon>
        <taxon>Viridiplantae</taxon>
        <taxon>Streptophyta</taxon>
        <taxon>Embryophyta</taxon>
        <taxon>Tracheophyta</taxon>
        <taxon>Spermatophyta</taxon>
        <taxon>Magnoliopsida</taxon>
        <taxon>eudicotyledons</taxon>
        <taxon>Gunneridae</taxon>
        <taxon>Pentapetalae</taxon>
        <taxon>asterids</taxon>
        <taxon>campanulids</taxon>
        <taxon>Asterales</taxon>
        <taxon>Asteraceae</taxon>
        <taxon>Asteroideae</taxon>
        <taxon>Anthemideae</taxon>
        <taxon>Anthemidinae</taxon>
        <taxon>Tanacetum</taxon>
    </lineage>
</organism>
<comment type="caution">
    <text evidence="2">The sequence shown here is derived from an EMBL/GenBank/DDBJ whole genome shotgun (WGS) entry which is preliminary data.</text>
</comment>
<keyword evidence="3" id="KW-1185">Reference proteome</keyword>
<protein>
    <submittedName>
        <fullName evidence="2">Uncharacterized protein</fullName>
    </submittedName>
</protein>